<dbReference type="RefSeq" id="WP_047391454.1">
    <property type="nucleotide sequence ID" value="NZ_CP075897.1"/>
</dbReference>
<dbReference type="PANTHER" id="PTHR38463">
    <property type="entry name" value="STRESS RESPONSE PROTEIN YSNF"/>
    <property type="match status" value="1"/>
</dbReference>
<sequence>MTRKEGTFIQVFNTQAEVLSKVNELKAQGYDERDMYVVAQDKHSFSMVENQTNVNVDTAGEQEHQGFMGKFMAAFSDDSSTEAFRGMGLSHDESEEYRRQVESGKLVLYVDSDYGDSYEKYNQSYNQTSGVNDNQYDRTGVEANRNHNDHLSDNGSLSGINRDPGYDNTLGADRSREYDDTSGVDRSDIDRTGVTEMNSDTEEERLRLHEERLNVDKERVQTGEVNVSKHVVEDQQSIEVPVEREEVYVERRKVDHNASGTDAFVDENDSIHVPLSEEKVVVSKEDVVSEEIVVGKRKVRDTETVSETVRREEADIDEGTDTRTDVERDDRKRL</sequence>
<feature type="compositionally biased region" description="Basic and acidic residues" evidence="1">
    <location>
        <begin position="302"/>
        <end position="313"/>
    </location>
</feature>
<gene>
    <name evidence="4" type="ORF">KKI46_02530</name>
</gene>
<dbReference type="Proteomes" id="UP000679498">
    <property type="component" value="Chromosome"/>
</dbReference>
<feature type="region of interest" description="Disordered" evidence="1">
    <location>
        <begin position="143"/>
        <end position="191"/>
    </location>
</feature>
<feature type="compositionally biased region" description="Basic and acidic residues" evidence="1">
    <location>
        <begin position="143"/>
        <end position="152"/>
    </location>
</feature>
<evidence type="ECO:0000259" key="3">
    <source>
        <dbReference type="Pfam" id="PF11181"/>
    </source>
</evidence>
<dbReference type="EMBL" id="CP075897">
    <property type="protein sequence ID" value="QWB30573.1"/>
    <property type="molecule type" value="Genomic_DNA"/>
</dbReference>
<proteinExistence type="predicted"/>
<dbReference type="Pfam" id="PF09557">
    <property type="entry name" value="DUF2382"/>
    <property type="match status" value="1"/>
</dbReference>
<protein>
    <submittedName>
        <fullName evidence="4">DUF2382 domain-containing protein</fullName>
    </submittedName>
</protein>
<dbReference type="NCBIfam" id="TIGR02271">
    <property type="entry name" value="YsnF/AvaK domain"/>
    <property type="match status" value="1"/>
</dbReference>
<keyword evidence="5" id="KW-1185">Reference proteome</keyword>
<feature type="compositionally biased region" description="Basic and acidic residues" evidence="1">
    <location>
        <begin position="173"/>
        <end position="191"/>
    </location>
</feature>
<reference evidence="4 5" key="1">
    <citation type="submission" date="2021-05" db="EMBL/GenBank/DDBJ databases">
        <title>Biocontrol using Exiguobacterium acetylicum SI17 against litchi downy blight caused by Peronophythora litchii.</title>
        <authorList>
            <person name="Zheng L."/>
        </authorList>
    </citation>
    <scope>NUCLEOTIDE SEQUENCE [LARGE SCALE GENOMIC DNA]</scope>
    <source>
        <strain evidence="4 5">SI17</strain>
    </source>
</reference>
<evidence type="ECO:0000256" key="1">
    <source>
        <dbReference type="SAM" id="MobiDB-lite"/>
    </source>
</evidence>
<dbReference type="InterPro" id="IPR019060">
    <property type="entry name" value="DUF2382"/>
</dbReference>
<organism evidence="4 5">
    <name type="scientific">Exiguobacterium acetylicum</name>
    <name type="common">Brevibacterium acetylicum</name>
    <dbReference type="NCBI Taxonomy" id="41170"/>
    <lineage>
        <taxon>Bacteria</taxon>
        <taxon>Bacillati</taxon>
        <taxon>Bacillota</taxon>
        <taxon>Bacilli</taxon>
        <taxon>Bacillales</taxon>
        <taxon>Bacillales Family XII. Incertae Sedis</taxon>
        <taxon>Exiguobacterium</taxon>
    </lineage>
</organism>
<feature type="region of interest" description="Disordered" evidence="1">
    <location>
        <begin position="302"/>
        <end position="334"/>
    </location>
</feature>
<evidence type="ECO:0000259" key="2">
    <source>
        <dbReference type="Pfam" id="PF09557"/>
    </source>
</evidence>
<name>A0ABX8GBF8_EXIAC</name>
<feature type="domain" description="DUF2382" evidence="2">
    <location>
        <begin position="206"/>
        <end position="316"/>
    </location>
</feature>
<feature type="compositionally biased region" description="Basic and acidic residues" evidence="1">
    <location>
        <begin position="320"/>
        <end position="334"/>
    </location>
</feature>
<dbReference type="PANTHER" id="PTHR38463:SF1">
    <property type="entry name" value="STRESS RESPONSE PROTEIN YSNF"/>
    <property type="match status" value="1"/>
</dbReference>
<evidence type="ECO:0000313" key="4">
    <source>
        <dbReference type="EMBL" id="QWB30573.1"/>
    </source>
</evidence>
<accession>A0ABX8GBF8</accession>
<dbReference type="Pfam" id="PF11181">
    <property type="entry name" value="YflT"/>
    <property type="match status" value="1"/>
</dbReference>
<dbReference type="InterPro" id="IPR025889">
    <property type="entry name" value="GSP17M-like_dom"/>
</dbReference>
<evidence type="ECO:0000313" key="5">
    <source>
        <dbReference type="Proteomes" id="UP000679498"/>
    </source>
</evidence>
<dbReference type="InterPro" id="IPR052967">
    <property type="entry name" value="Stress_Response_Assoc"/>
</dbReference>
<dbReference type="GeneID" id="88810525"/>
<feature type="domain" description="General stress protein 17M-like" evidence="3">
    <location>
        <begin position="8"/>
        <end position="104"/>
    </location>
</feature>